<dbReference type="AlphaFoldDB" id="A0ABD0N303"/>
<proteinExistence type="predicted"/>
<accession>A0ABD0N303</accession>
<sequence length="50" mass="5668">SANINDRSMLGKRDSEVAVIYEDIHTVKSVMDGQEYQAGRFGLSLRMECF</sequence>
<gene>
    <name evidence="1" type="ORF">M9458_047794</name>
</gene>
<evidence type="ECO:0000313" key="1">
    <source>
        <dbReference type="EMBL" id="KAL0156548.1"/>
    </source>
</evidence>
<keyword evidence="2" id="KW-1185">Reference proteome</keyword>
<reference evidence="1 2" key="1">
    <citation type="submission" date="2024-05" db="EMBL/GenBank/DDBJ databases">
        <title>Genome sequencing and assembly of Indian major carp, Cirrhinus mrigala (Hamilton, 1822).</title>
        <authorList>
            <person name="Mohindra V."/>
            <person name="Chowdhury L.M."/>
            <person name="Lal K."/>
            <person name="Jena J.K."/>
        </authorList>
    </citation>
    <scope>NUCLEOTIDE SEQUENCE [LARGE SCALE GENOMIC DNA]</scope>
    <source>
        <strain evidence="1">CM1030</strain>
        <tissue evidence="1">Blood</tissue>
    </source>
</reference>
<evidence type="ECO:0000313" key="2">
    <source>
        <dbReference type="Proteomes" id="UP001529510"/>
    </source>
</evidence>
<feature type="non-terminal residue" evidence="1">
    <location>
        <position position="50"/>
    </location>
</feature>
<name>A0ABD0N303_CIRMR</name>
<comment type="caution">
    <text evidence="1">The sequence shown here is derived from an EMBL/GenBank/DDBJ whole genome shotgun (WGS) entry which is preliminary data.</text>
</comment>
<feature type="non-terminal residue" evidence="1">
    <location>
        <position position="1"/>
    </location>
</feature>
<protein>
    <submittedName>
        <fullName evidence="1">Uncharacterized protein</fullName>
    </submittedName>
</protein>
<dbReference type="EMBL" id="JAMKFB020000024">
    <property type="protein sequence ID" value="KAL0156548.1"/>
    <property type="molecule type" value="Genomic_DNA"/>
</dbReference>
<dbReference type="Proteomes" id="UP001529510">
    <property type="component" value="Unassembled WGS sequence"/>
</dbReference>
<organism evidence="1 2">
    <name type="scientific">Cirrhinus mrigala</name>
    <name type="common">Mrigala</name>
    <dbReference type="NCBI Taxonomy" id="683832"/>
    <lineage>
        <taxon>Eukaryota</taxon>
        <taxon>Metazoa</taxon>
        <taxon>Chordata</taxon>
        <taxon>Craniata</taxon>
        <taxon>Vertebrata</taxon>
        <taxon>Euteleostomi</taxon>
        <taxon>Actinopterygii</taxon>
        <taxon>Neopterygii</taxon>
        <taxon>Teleostei</taxon>
        <taxon>Ostariophysi</taxon>
        <taxon>Cypriniformes</taxon>
        <taxon>Cyprinidae</taxon>
        <taxon>Labeoninae</taxon>
        <taxon>Labeonini</taxon>
        <taxon>Cirrhinus</taxon>
    </lineage>
</organism>